<gene>
    <name evidence="11" type="ORF">EZH22_00635</name>
</gene>
<dbReference type="InterPro" id="IPR050612">
    <property type="entry name" value="Prok_Mopterin_Oxidored"/>
</dbReference>
<proteinExistence type="inferred from homology"/>
<keyword evidence="3" id="KW-0500">Molybdenum</keyword>
<evidence type="ECO:0000256" key="2">
    <source>
        <dbReference type="ARBA" id="ARBA00010312"/>
    </source>
</evidence>
<evidence type="ECO:0000313" key="11">
    <source>
        <dbReference type="EMBL" id="QRG07001.1"/>
    </source>
</evidence>
<dbReference type="PANTHER" id="PTHR43742">
    <property type="entry name" value="TRIMETHYLAMINE-N-OXIDE REDUCTASE"/>
    <property type="match status" value="1"/>
</dbReference>
<dbReference type="GO" id="GO:0043546">
    <property type="term" value="F:molybdopterin cofactor binding"/>
    <property type="evidence" value="ECO:0007669"/>
    <property type="project" value="InterPro"/>
</dbReference>
<feature type="domain" description="Molybdopterin dinucleotide-binding" evidence="9">
    <location>
        <begin position="625"/>
        <end position="743"/>
    </location>
</feature>
<reference evidence="11 12" key="1">
    <citation type="submission" date="2020-10" db="EMBL/GenBank/DDBJ databases">
        <title>Degradation of 1,4-Dioxane by Xanthobacter sp. YN2, via a Novel Group-2 Soluble Di-Iron Monooxygenase.</title>
        <authorList>
            <person name="Ma F."/>
            <person name="Wang Y."/>
            <person name="Yang J."/>
            <person name="Guo H."/>
            <person name="Su D."/>
            <person name="Yu L."/>
        </authorList>
    </citation>
    <scope>NUCLEOTIDE SEQUENCE [LARGE SCALE GENOMIC DNA]</scope>
    <source>
        <strain evidence="11 12">YN2</strain>
    </source>
</reference>
<dbReference type="SUPFAM" id="SSF53706">
    <property type="entry name" value="Formate dehydrogenase/DMSO reductase, domains 1-3"/>
    <property type="match status" value="1"/>
</dbReference>
<dbReference type="Pfam" id="PF18364">
    <property type="entry name" value="Molybdopterin_N"/>
    <property type="match status" value="1"/>
</dbReference>
<dbReference type="GO" id="GO:0009055">
    <property type="term" value="F:electron transfer activity"/>
    <property type="evidence" value="ECO:0007669"/>
    <property type="project" value="TreeGrafter"/>
</dbReference>
<evidence type="ECO:0000256" key="1">
    <source>
        <dbReference type="ARBA" id="ARBA00001942"/>
    </source>
</evidence>
<dbReference type="InterPro" id="IPR006655">
    <property type="entry name" value="Mopterin_OxRdtase_prok_CS"/>
</dbReference>
<name>A0A974SI48_9HYPH</name>
<sequence length="773" mass="83798">MAIRRYPHLAHWGAFTAVVEDGVLVACEPFLADPNPSSMLGSVAPGVYSDKRIRRPAVREGWLKRRHGAGGEGRGREKMIEVDWDEALDLVAGEIRRVEAERGREALFAGSYGWSSAGRFHHARSLIRRFYFSGGGAVDQVGNYSWGTAQFLLPYVIGTYQPLTGRVTAWPSILAHTEIFLAFGGLALKNGQVSSGGAVQHTQELWLRRLAAKGIPIVNISPTRDDCPDFLEAEWLPIRPNTDVALMLALAFEILRLGGADQDFLARHTVGAEALAAYVRGESDGVPKSPDWAEGICGLPAAAIAGLAARLVGKRSYITCSFAVQRAQHGEQPYWMAIALAALLGQVGLPGGGFGFGHGSMNGVGNPRPATPGPEMAVGRNPLRRAIPCARIADMLLAPGTPYAFDGRQETYPDVRLIHWAGGNPFHHHQQLNRLLEAWRRPETVIVNEIWWTPTARLADIVLPVTTTLERNDIGGSSRDRYVVAMHKAIEPLHAARSDFDIFHDLAARLGHAQAFTEGRDEMGWVRDIYARCAAANRAADIPFPDFETFWAAGTVELPEPEGDFVLFSDFRADPVSHPLKTPSGRIELFSETIARLALPDCRPHPAWIPPAEWLGAPSVERYPLHLLSVQPADRLHSQLDFAPLPQANKVKGREAIALNPADAASRGCRDGDLVEVSNARGACLAGLRISDGVRRGVAVMATGAWFDPDLGGNGAERAGTANVLTLDVGTSLLTQGPNAMGCLVEVRPAQDREGRVGPAAAVDRRDRGLQRS</sequence>
<dbReference type="AlphaFoldDB" id="A0A974SI48"/>
<dbReference type="InterPro" id="IPR041954">
    <property type="entry name" value="CT_DMSOR/BSOR/TMAOR"/>
</dbReference>
<dbReference type="EMBL" id="CP063362">
    <property type="protein sequence ID" value="QRG07001.1"/>
    <property type="molecule type" value="Genomic_DNA"/>
</dbReference>
<feature type="domain" description="Molybdopterin oxidoreductase N-terminal" evidence="10">
    <location>
        <begin position="8"/>
        <end position="48"/>
    </location>
</feature>
<evidence type="ECO:0000256" key="5">
    <source>
        <dbReference type="ARBA" id="ARBA00022764"/>
    </source>
</evidence>
<dbReference type="Gene3D" id="3.90.55.10">
    <property type="entry name" value="Dimethylsulfoxide Reductase, domain 3"/>
    <property type="match status" value="1"/>
</dbReference>
<evidence type="ECO:0000256" key="3">
    <source>
        <dbReference type="ARBA" id="ARBA00022505"/>
    </source>
</evidence>
<evidence type="ECO:0000313" key="12">
    <source>
        <dbReference type="Proteomes" id="UP000596427"/>
    </source>
</evidence>
<dbReference type="Gene3D" id="3.40.50.740">
    <property type="match status" value="1"/>
</dbReference>
<dbReference type="SUPFAM" id="SSF50692">
    <property type="entry name" value="ADC-like"/>
    <property type="match status" value="1"/>
</dbReference>
<dbReference type="PROSITE" id="PS00490">
    <property type="entry name" value="MOLYBDOPTERIN_PROK_2"/>
    <property type="match status" value="1"/>
</dbReference>
<keyword evidence="4" id="KW-0479">Metal-binding</keyword>
<dbReference type="CDD" id="cd02793">
    <property type="entry name" value="MopB_CT_DMSOR-BSOR-TMAOR"/>
    <property type="match status" value="1"/>
</dbReference>
<dbReference type="Gene3D" id="3.40.228.10">
    <property type="entry name" value="Dimethylsulfoxide Reductase, domain 2"/>
    <property type="match status" value="1"/>
</dbReference>
<keyword evidence="12" id="KW-1185">Reference proteome</keyword>
<evidence type="ECO:0000256" key="7">
    <source>
        <dbReference type="SAM" id="MobiDB-lite"/>
    </source>
</evidence>
<evidence type="ECO:0000259" key="10">
    <source>
        <dbReference type="Pfam" id="PF18364"/>
    </source>
</evidence>
<dbReference type="Pfam" id="PF01568">
    <property type="entry name" value="Molydop_binding"/>
    <property type="match status" value="1"/>
</dbReference>
<dbReference type="GO" id="GO:0030288">
    <property type="term" value="C:outer membrane-bounded periplasmic space"/>
    <property type="evidence" value="ECO:0007669"/>
    <property type="project" value="TreeGrafter"/>
</dbReference>
<keyword evidence="5" id="KW-0574">Periplasm</keyword>
<evidence type="ECO:0000259" key="8">
    <source>
        <dbReference type="Pfam" id="PF00384"/>
    </source>
</evidence>
<dbReference type="InterPro" id="IPR041460">
    <property type="entry name" value="Molybdopterin_N"/>
</dbReference>
<dbReference type="Gene3D" id="2.40.40.20">
    <property type="match status" value="1"/>
</dbReference>
<dbReference type="KEGG" id="xdi:EZH22_00635"/>
<feature type="compositionally biased region" description="Basic and acidic residues" evidence="7">
    <location>
        <begin position="763"/>
        <end position="773"/>
    </location>
</feature>
<evidence type="ECO:0000259" key="9">
    <source>
        <dbReference type="Pfam" id="PF01568"/>
    </source>
</evidence>
<dbReference type="GO" id="GO:0009061">
    <property type="term" value="P:anaerobic respiration"/>
    <property type="evidence" value="ECO:0007669"/>
    <property type="project" value="TreeGrafter"/>
</dbReference>
<dbReference type="InterPro" id="IPR006656">
    <property type="entry name" value="Mopterin_OxRdtase"/>
</dbReference>
<dbReference type="GO" id="GO:0030151">
    <property type="term" value="F:molybdenum ion binding"/>
    <property type="evidence" value="ECO:0007669"/>
    <property type="project" value="TreeGrafter"/>
</dbReference>
<accession>A0A974SI48</accession>
<protein>
    <submittedName>
        <fullName evidence="11">Molybdopterin-dependent oxidoreductase</fullName>
    </submittedName>
</protein>
<organism evidence="11 12">
    <name type="scientific">Xanthobacter dioxanivorans</name>
    <dbReference type="NCBI Taxonomy" id="2528964"/>
    <lineage>
        <taxon>Bacteria</taxon>
        <taxon>Pseudomonadati</taxon>
        <taxon>Pseudomonadota</taxon>
        <taxon>Alphaproteobacteria</taxon>
        <taxon>Hyphomicrobiales</taxon>
        <taxon>Xanthobacteraceae</taxon>
        <taxon>Xanthobacter</taxon>
    </lineage>
</organism>
<dbReference type="InterPro" id="IPR009010">
    <property type="entry name" value="Asp_de-COase-like_dom_sf"/>
</dbReference>
<keyword evidence="6" id="KW-0560">Oxidoreductase</keyword>
<dbReference type="Proteomes" id="UP000596427">
    <property type="component" value="Chromosome"/>
</dbReference>
<feature type="region of interest" description="Disordered" evidence="7">
    <location>
        <begin position="754"/>
        <end position="773"/>
    </location>
</feature>
<comment type="similarity">
    <text evidence="2">Belongs to the prokaryotic molybdopterin-containing oxidoreductase family.</text>
</comment>
<evidence type="ECO:0000256" key="6">
    <source>
        <dbReference type="ARBA" id="ARBA00023002"/>
    </source>
</evidence>
<dbReference type="GO" id="GO:0016491">
    <property type="term" value="F:oxidoreductase activity"/>
    <property type="evidence" value="ECO:0007669"/>
    <property type="project" value="UniProtKB-KW"/>
</dbReference>
<evidence type="ECO:0000256" key="4">
    <source>
        <dbReference type="ARBA" id="ARBA00022723"/>
    </source>
</evidence>
<dbReference type="InterPro" id="IPR006657">
    <property type="entry name" value="MoPterin_dinucl-bd_dom"/>
</dbReference>
<dbReference type="PANTHER" id="PTHR43742:SF10">
    <property type="entry name" value="TRIMETHYLAMINE-N-OXIDE REDUCTASE 2"/>
    <property type="match status" value="1"/>
</dbReference>
<dbReference type="Pfam" id="PF00384">
    <property type="entry name" value="Molybdopterin"/>
    <property type="match status" value="1"/>
</dbReference>
<dbReference type="RefSeq" id="WP_203193910.1">
    <property type="nucleotide sequence ID" value="NZ_CP063362.1"/>
</dbReference>
<feature type="domain" description="Molybdopterin oxidoreductase" evidence="8">
    <location>
        <begin position="52"/>
        <end position="508"/>
    </location>
</feature>
<comment type="cofactor">
    <cofactor evidence="1">
        <name>Mo-bis(molybdopterin guanine dinucleotide)</name>
        <dbReference type="ChEBI" id="CHEBI:60539"/>
    </cofactor>
</comment>